<gene>
    <name evidence="2" type="ORF">FHX74_000507</name>
</gene>
<evidence type="ECO:0000259" key="1">
    <source>
        <dbReference type="Pfam" id="PF00582"/>
    </source>
</evidence>
<comment type="caution">
    <text evidence="2">The sequence shown here is derived from an EMBL/GenBank/DDBJ whole genome shotgun (WGS) entry which is preliminary data.</text>
</comment>
<dbReference type="EMBL" id="JACGWT010000001">
    <property type="protein sequence ID" value="MBA8792913.1"/>
    <property type="molecule type" value="Genomic_DNA"/>
</dbReference>
<evidence type="ECO:0000313" key="2">
    <source>
        <dbReference type="EMBL" id="MBA8792913.1"/>
    </source>
</evidence>
<protein>
    <submittedName>
        <fullName evidence="2">Nucleotide-binding universal stress UspA family protein</fullName>
    </submittedName>
</protein>
<dbReference type="Gene3D" id="3.40.50.620">
    <property type="entry name" value="HUPs"/>
    <property type="match status" value="1"/>
</dbReference>
<dbReference type="AlphaFoldDB" id="A0A7W3P4H1"/>
<accession>A0A7W3P4H1</accession>
<dbReference type="Pfam" id="PF00582">
    <property type="entry name" value="Usp"/>
    <property type="match status" value="1"/>
</dbReference>
<evidence type="ECO:0000313" key="3">
    <source>
        <dbReference type="Proteomes" id="UP000523079"/>
    </source>
</evidence>
<dbReference type="Proteomes" id="UP000523079">
    <property type="component" value="Unassembled WGS sequence"/>
</dbReference>
<dbReference type="SUPFAM" id="SSF52402">
    <property type="entry name" value="Adenine nucleotide alpha hydrolases-like"/>
    <property type="match status" value="1"/>
</dbReference>
<dbReference type="CDD" id="cd00293">
    <property type="entry name" value="USP-like"/>
    <property type="match status" value="1"/>
</dbReference>
<name>A0A7W3P4H1_9ACTN</name>
<proteinExistence type="predicted"/>
<sequence length="182" mass="19255">MSITGAESSGASEQRRRTVLVGVTPDPSEAVLHAAARLATDLGAGLVCGCADVSEYVADLDPDGTPRVEPLDPDLVEDEERSSRLAADLRHRVRTVLHQFSGDLRVQLLAGDPASALNRLAHDVDADYLVVGARHGGLRAAMSEFFGGSIAVQLVHRQTRPVLVVPDSPVVDGGPLPWETHG</sequence>
<dbReference type="InterPro" id="IPR006016">
    <property type="entry name" value="UspA"/>
</dbReference>
<organism evidence="2 3">
    <name type="scientific">Microlunatus kandeliicorticis</name>
    <dbReference type="NCBI Taxonomy" id="1759536"/>
    <lineage>
        <taxon>Bacteria</taxon>
        <taxon>Bacillati</taxon>
        <taxon>Actinomycetota</taxon>
        <taxon>Actinomycetes</taxon>
        <taxon>Propionibacteriales</taxon>
        <taxon>Propionibacteriaceae</taxon>
        <taxon>Microlunatus</taxon>
    </lineage>
</organism>
<keyword evidence="3" id="KW-1185">Reference proteome</keyword>
<dbReference type="RefSeq" id="WP_182558493.1">
    <property type="nucleotide sequence ID" value="NZ_JACGWT010000001.1"/>
</dbReference>
<dbReference type="InterPro" id="IPR014729">
    <property type="entry name" value="Rossmann-like_a/b/a_fold"/>
</dbReference>
<feature type="domain" description="UspA" evidence="1">
    <location>
        <begin position="17"/>
        <end position="166"/>
    </location>
</feature>
<reference evidence="2 3" key="1">
    <citation type="submission" date="2020-07" db="EMBL/GenBank/DDBJ databases">
        <title>Sequencing the genomes of 1000 actinobacteria strains.</title>
        <authorList>
            <person name="Klenk H.-P."/>
        </authorList>
    </citation>
    <scope>NUCLEOTIDE SEQUENCE [LARGE SCALE GENOMIC DNA]</scope>
    <source>
        <strain evidence="2 3">DSM 100723</strain>
    </source>
</reference>